<proteinExistence type="predicted"/>
<dbReference type="InterPro" id="IPR003615">
    <property type="entry name" value="HNH_nuc"/>
</dbReference>
<accession>A0A1W6LMY2</accession>
<name>A0A1W6LMY2_9BACT</name>
<keyword evidence="3" id="KW-1185">Reference proteome</keyword>
<feature type="domain" description="HNH nuclease" evidence="1">
    <location>
        <begin position="173"/>
        <end position="224"/>
    </location>
</feature>
<dbReference type="STRING" id="1941349.STSP1_01532"/>
<gene>
    <name evidence="2" type="ORF">STSP1_01532</name>
</gene>
<protein>
    <recommendedName>
        <fullName evidence="1">HNH nuclease domain-containing protein</fullName>
    </recommendedName>
</protein>
<dbReference type="AlphaFoldDB" id="A0A1W6LMY2"/>
<dbReference type="RefSeq" id="WP_085755808.1">
    <property type="nucleotide sequence ID" value="NZ_CP021023.1"/>
</dbReference>
<dbReference type="Pfam" id="PF13391">
    <property type="entry name" value="HNH_2"/>
    <property type="match status" value="1"/>
</dbReference>
<dbReference type="Proteomes" id="UP000193334">
    <property type="component" value="Chromosome"/>
</dbReference>
<evidence type="ECO:0000259" key="1">
    <source>
        <dbReference type="Pfam" id="PF13391"/>
    </source>
</evidence>
<dbReference type="KEGG" id="pbp:STSP1_01532"/>
<reference evidence="3" key="1">
    <citation type="submission" date="2017-04" db="EMBL/GenBank/DDBJ databases">
        <title>Comparative genomics and description of representatives of a novel lineage of planctomycetes thriving in anoxic sediments.</title>
        <authorList>
            <person name="Spring S."/>
            <person name="Bunk B."/>
            <person name="Sproer C."/>
        </authorList>
    </citation>
    <scope>NUCLEOTIDE SEQUENCE [LARGE SCALE GENOMIC DNA]</scope>
    <source>
        <strain evidence="3">ST-PulAB-D4</strain>
    </source>
</reference>
<evidence type="ECO:0000313" key="2">
    <source>
        <dbReference type="EMBL" id="ARN57137.1"/>
    </source>
</evidence>
<organism evidence="2 3">
    <name type="scientific">Sedimentisphaera salicampi</name>
    <dbReference type="NCBI Taxonomy" id="1941349"/>
    <lineage>
        <taxon>Bacteria</taxon>
        <taxon>Pseudomonadati</taxon>
        <taxon>Planctomycetota</taxon>
        <taxon>Phycisphaerae</taxon>
        <taxon>Sedimentisphaerales</taxon>
        <taxon>Sedimentisphaeraceae</taxon>
        <taxon>Sedimentisphaera</taxon>
    </lineage>
</organism>
<dbReference type="EMBL" id="CP021023">
    <property type="protein sequence ID" value="ARN57137.1"/>
    <property type="molecule type" value="Genomic_DNA"/>
</dbReference>
<sequence>MRSEYIKYIQETNTEGSNKAGSYIKALDYLQDILAHSETKFRDCNIWEVSSADEVADVYKYVLEQQKLGIEGVFKFDSRPSYWKGGFYSAAIKSFLSFLVEHKFELKLMRATQEENDGKALAEQLESQPIENYDALVDCDVVKKGKENLRAVKNRVNQRYFRKMVLKNYRSRCCITGLPIPAVLRASHISPWSSDKANRLNPSNGLCFSATYDAAFDSHLISLDQKYRIVLSPSLDIYTAKSFIEYFRSIEGRKIDLPVKFLPDLELLEKHCDLTLNLSAN</sequence>
<evidence type="ECO:0000313" key="3">
    <source>
        <dbReference type="Proteomes" id="UP000193334"/>
    </source>
</evidence>